<dbReference type="Pfam" id="PF13531">
    <property type="entry name" value="SBP_bac_11"/>
    <property type="match status" value="1"/>
</dbReference>
<protein>
    <submittedName>
        <fullName evidence="2">Molybdate transport system substrate-binding protein</fullName>
    </submittedName>
</protein>
<reference evidence="3" key="1">
    <citation type="submission" date="2016-11" db="EMBL/GenBank/DDBJ databases">
        <authorList>
            <person name="Varghese N."/>
            <person name="Submissions S."/>
        </authorList>
    </citation>
    <scope>NUCLEOTIDE SEQUENCE [LARGE SCALE GENOMIC DNA]</scope>
    <source>
        <strain evidence="3">GAS401</strain>
    </source>
</reference>
<dbReference type="GO" id="GO:0030973">
    <property type="term" value="F:molybdate ion binding"/>
    <property type="evidence" value="ECO:0007669"/>
    <property type="project" value="TreeGrafter"/>
</dbReference>
<dbReference type="PANTHER" id="PTHR30632">
    <property type="entry name" value="MOLYBDATE-BINDING PERIPLASMIC PROTEIN"/>
    <property type="match status" value="1"/>
</dbReference>
<gene>
    <name evidence="2" type="ORF">SAMN05444170_6160</name>
</gene>
<keyword evidence="3" id="KW-1185">Reference proteome</keyword>
<dbReference type="PANTHER" id="PTHR30632:SF11">
    <property type="entry name" value="BLR4797 PROTEIN"/>
    <property type="match status" value="1"/>
</dbReference>
<dbReference type="RefSeq" id="WP_083587836.1">
    <property type="nucleotide sequence ID" value="NZ_LT670849.1"/>
</dbReference>
<name>A0A1M7UQA1_9BRAD</name>
<evidence type="ECO:0000313" key="3">
    <source>
        <dbReference type="Proteomes" id="UP000184096"/>
    </source>
</evidence>
<dbReference type="AlphaFoldDB" id="A0A1M7UQA1"/>
<proteinExistence type="predicted"/>
<dbReference type="EMBL" id="LT670849">
    <property type="protein sequence ID" value="SHN85085.1"/>
    <property type="molecule type" value="Genomic_DNA"/>
</dbReference>
<dbReference type="OrthoDB" id="7255945at2"/>
<feature type="signal peptide" evidence="1">
    <location>
        <begin position="1"/>
        <end position="25"/>
    </location>
</feature>
<sequence length="257" mass="26191">MLRRSPFWPLVSLAAYLAAQLPAVAEAPVRVLATGVFATSLRSLAEPFEAASGYKIQVSIANAGEVASRVAAGEATDLVMSSSAGITTLARQNALAPNDVVIGKMRLGVAVRSGAAVPDLASTEAFRTLLLSATTIAYIDPNGGGTSGPFFEKMFASLGVADAVHAKAVLCKTGSEIVSAVASGRAAVGMTQASEIVGASGVIFAGYLPDAQNLTTAYAASIATRASNPKGASAFLEFIAGPTGSDRLRRAGWDIER</sequence>
<dbReference type="SUPFAM" id="SSF53850">
    <property type="entry name" value="Periplasmic binding protein-like II"/>
    <property type="match status" value="1"/>
</dbReference>
<dbReference type="Gene3D" id="3.40.190.10">
    <property type="entry name" value="Periplasmic binding protein-like II"/>
    <property type="match status" value="2"/>
</dbReference>
<evidence type="ECO:0000313" key="2">
    <source>
        <dbReference type="EMBL" id="SHN85085.1"/>
    </source>
</evidence>
<dbReference type="InterPro" id="IPR050682">
    <property type="entry name" value="ModA/WtpA"/>
</dbReference>
<feature type="chain" id="PRO_5012884511" evidence="1">
    <location>
        <begin position="26"/>
        <end position="257"/>
    </location>
</feature>
<keyword evidence="1" id="KW-0732">Signal</keyword>
<dbReference type="Proteomes" id="UP000184096">
    <property type="component" value="Chromosome I"/>
</dbReference>
<evidence type="ECO:0000256" key="1">
    <source>
        <dbReference type="SAM" id="SignalP"/>
    </source>
</evidence>
<organism evidence="2 3">
    <name type="scientific">Bradyrhizobium erythrophlei</name>
    <dbReference type="NCBI Taxonomy" id="1437360"/>
    <lineage>
        <taxon>Bacteria</taxon>
        <taxon>Pseudomonadati</taxon>
        <taxon>Pseudomonadota</taxon>
        <taxon>Alphaproteobacteria</taxon>
        <taxon>Hyphomicrobiales</taxon>
        <taxon>Nitrobacteraceae</taxon>
        <taxon>Bradyrhizobium</taxon>
    </lineage>
</organism>
<dbReference type="GO" id="GO:0015689">
    <property type="term" value="P:molybdate ion transport"/>
    <property type="evidence" value="ECO:0007669"/>
    <property type="project" value="TreeGrafter"/>
</dbReference>
<accession>A0A1M7UQA1</accession>